<feature type="domain" description="AsmA" evidence="3">
    <location>
        <begin position="319"/>
        <end position="485"/>
    </location>
</feature>
<dbReference type="EMBL" id="FNBW01000018">
    <property type="protein sequence ID" value="SDG47195.1"/>
    <property type="molecule type" value="Genomic_DNA"/>
</dbReference>
<dbReference type="PANTHER" id="PTHR30441:SF4">
    <property type="entry name" value="PROTEIN ASMA"/>
    <property type="match status" value="1"/>
</dbReference>
<reference evidence="4 5" key="1">
    <citation type="submission" date="2016-10" db="EMBL/GenBank/DDBJ databases">
        <authorList>
            <person name="Varghese N."/>
            <person name="Submissions S."/>
        </authorList>
    </citation>
    <scope>NUCLEOTIDE SEQUENCE [LARGE SCALE GENOMIC DNA]</scope>
    <source>
        <strain evidence="4 5">DSM 18839</strain>
    </source>
</reference>
<gene>
    <name evidence="4" type="ORF">SAMN05660686_04533</name>
</gene>
<dbReference type="RefSeq" id="WP_093154056.1">
    <property type="nucleotide sequence ID" value="NZ_FNBW01000018.1"/>
</dbReference>
<comment type="caution">
    <text evidence="4">The sequence shown here is derived from an EMBL/GenBank/DDBJ whole genome shotgun (WGS) entry which is preliminary data.</text>
</comment>
<sequence length="625" mass="63305">MRWIQVLAGLVGVLAIVVIGLVIFVATLDLNSYKSEIEAAVAEATGRDLTIEGDLDLAWTPRPTLSTETVHFANADWGSRPDMATVGKLKVAVDVVPLLSGTLDVQHIALADVDILLERNADGASNWQLGGGTGGGTGGGAGDGGGGMTVPLMRSVELVDVVLRWKPAPDAEAQTVRINRLDLEAGEGNGPLDVTLEADVNGDPVTLTGTLPAVAEALRPGASLPIDVTGSIGAREIALATNLRYALGKDGGLASVEADRLSLTAEGVTVTGSASLALDGARPRLVADLKSDAVTLPEGGEDGAGDGLEAALPLALLGLVDAEIKLAVASLSADELSVTDIAATATLTDGTLRLDPVEAVLSDGRIEATATIAANEAVPTQALKASWTGADFGKLARTLHGSETLEAKGDAAVDLTASGASIRDMIASLAGTAWITTEDGKIANEDWELIAADLTTKFLPFLEGAARGTLNCAVGRWTLKRGVADTVALMIDSDRVTVGGEGTIDLARETLDMRLTPSPKDASLVSLATPILITGKIADPDIAPDPVAVAKGVGSLVGGAALAGPLALMLPFVSSGSTEPACAEAVAVAQGTKPMPSGGNAGATEQPGKPGGIKGLFDSLRKAVE</sequence>
<feature type="domain" description="AsmA" evidence="3">
    <location>
        <begin position="8"/>
        <end position="129"/>
    </location>
</feature>
<proteinExistence type="predicted"/>
<keyword evidence="2" id="KW-0812">Transmembrane</keyword>
<evidence type="ECO:0000313" key="5">
    <source>
        <dbReference type="Proteomes" id="UP000198615"/>
    </source>
</evidence>
<dbReference type="OrthoDB" id="225437at2"/>
<feature type="region of interest" description="Disordered" evidence="1">
    <location>
        <begin position="593"/>
        <end position="615"/>
    </location>
</feature>
<evidence type="ECO:0000256" key="1">
    <source>
        <dbReference type="SAM" id="MobiDB-lite"/>
    </source>
</evidence>
<evidence type="ECO:0000313" key="4">
    <source>
        <dbReference type="EMBL" id="SDG47195.1"/>
    </source>
</evidence>
<keyword evidence="2" id="KW-1133">Transmembrane helix</keyword>
<keyword evidence="2" id="KW-0472">Membrane</keyword>
<dbReference type="GO" id="GO:0005886">
    <property type="term" value="C:plasma membrane"/>
    <property type="evidence" value="ECO:0007669"/>
    <property type="project" value="TreeGrafter"/>
</dbReference>
<protein>
    <submittedName>
        <fullName evidence="4">Uncharacterized protein involved in outer membrane biogenesis</fullName>
    </submittedName>
</protein>
<dbReference type="PANTHER" id="PTHR30441">
    <property type="entry name" value="DUF748 DOMAIN-CONTAINING PROTEIN"/>
    <property type="match status" value="1"/>
</dbReference>
<dbReference type="InterPro" id="IPR052894">
    <property type="entry name" value="AsmA-related"/>
</dbReference>
<keyword evidence="5" id="KW-1185">Reference proteome</keyword>
<accession>A0A8G2BLZ4</accession>
<organism evidence="4 5">
    <name type="scientific">Thalassobaculum litoreum DSM 18839</name>
    <dbReference type="NCBI Taxonomy" id="1123362"/>
    <lineage>
        <taxon>Bacteria</taxon>
        <taxon>Pseudomonadati</taxon>
        <taxon>Pseudomonadota</taxon>
        <taxon>Alphaproteobacteria</taxon>
        <taxon>Rhodospirillales</taxon>
        <taxon>Thalassobaculaceae</taxon>
        <taxon>Thalassobaculum</taxon>
    </lineage>
</organism>
<evidence type="ECO:0000259" key="3">
    <source>
        <dbReference type="Pfam" id="PF05170"/>
    </source>
</evidence>
<evidence type="ECO:0000256" key="2">
    <source>
        <dbReference type="SAM" id="Phobius"/>
    </source>
</evidence>
<dbReference type="AlphaFoldDB" id="A0A8G2BLZ4"/>
<name>A0A8G2BLZ4_9PROT</name>
<feature type="transmembrane region" description="Helical" evidence="2">
    <location>
        <begin position="7"/>
        <end position="28"/>
    </location>
</feature>
<dbReference type="Proteomes" id="UP000198615">
    <property type="component" value="Unassembled WGS sequence"/>
</dbReference>
<dbReference type="InterPro" id="IPR007844">
    <property type="entry name" value="AsmA"/>
</dbReference>
<dbReference type="Pfam" id="PF05170">
    <property type="entry name" value="AsmA"/>
    <property type="match status" value="2"/>
</dbReference>
<dbReference type="GO" id="GO:0090313">
    <property type="term" value="P:regulation of protein targeting to membrane"/>
    <property type="evidence" value="ECO:0007669"/>
    <property type="project" value="TreeGrafter"/>
</dbReference>